<dbReference type="PROSITE" id="PS00012">
    <property type="entry name" value="PHOSPHOPANTETHEINE"/>
    <property type="match status" value="1"/>
</dbReference>
<evidence type="ECO:0000313" key="4">
    <source>
        <dbReference type="EMBL" id="NEZ58799.1"/>
    </source>
</evidence>
<feature type="domain" description="Carrier" evidence="3">
    <location>
        <begin position="15"/>
        <end position="92"/>
    </location>
</feature>
<dbReference type="Gene3D" id="1.10.1200.10">
    <property type="entry name" value="ACP-like"/>
    <property type="match status" value="1"/>
</dbReference>
<keyword evidence="5" id="KW-1185">Reference proteome</keyword>
<dbReference type="InterPro" id="IPR006162">
    <property type="entry name" value="Ppantetheine_attach_site"/>
</dbReference>
<protein>
    <submittedName>
        <fullName evidence="4">Acyl carrier protein</fullName>
    </submittedName>
</protein>
<dbReference type="SUPFAM" id="SSF47336">
    <property type="entry name" value="ACP-like"/>
    <property type="match status" value="1"/>
</dbReference>
<reference evidence="4 5" key="1">
    <citation type="journal article" date="2020" name="Microb. Ecol.">
        <title>Ecogenomics of the Marine Benthic Filamentous Cyanobacterium Adonisia.</title>
        <authorList>
            <person name="Walter J.M."/>
            <person name="Coutinho F.H."/>
            <person name="Leomil L."/>
            <person name="Hargreaves P.I."/>
            <person name="Campeao M.E."/>
            <person name="Vieira V.V."/>
            <person name="Silva B.S."/>
            <person name="Fistarol G.O."/>
            <person name="Salomon P.S."/>
            <person name="Sawabe T."/>
            <person name="Mino S."/>
            <person name="Hosokawa M."/>
            <person name="Miyashita H."/>
            <person name="Maruyama F."/>
            <person name="van Verk M.C."/>
            <person name="Dutilh B.E."/>
            <person name="Thompson C.C."/>
            <person name="Thompson F.L."/>
        </authorList>
    </citation>
    <scope>NUCLEOTIDE SEQUENCE [LARGE SCALE GENOMIC DNA]</scope>
    <source>
        <strain evidence="4 5">CCMR0081</strain>
    </source>
</reference>
<dbReference type="Proteomes" id="UP000481033">
    <property type="component" value="Unassembled WGS sequence"/>
</dbReference>
<keyword evidence="2" id="KW-0597">Phosphoprotein</keyword>
<dbReference type="SMART" id="SM00823">
    <property type="entry name" value="PKS_PP"/>
    <property type="match status" value="1"/>
</dbReference>
<accession>A0A6M0RRR0</accession>
<dbReference type="EMBL" id="QXHD01000004">
    <property type="protein sequence ID" value="NEZ58799.1"/>
    <property type="molecule type" value="Genomic_DNA"/>
</dbReference>
<gene>
    <name evidence="4" type="ORF">DXZ20_24800</name>
</gene>
<sequence length="100" mass="10896">MNSSVNPQPSVMDQPTIANIEAWLSERLAESLGTTIEGIDPDAPFDSYGLDSTEVIGLSGELEEWLQRQVSPTLLYDYPTIATLAEHLGDLSLETEGQES</sequence>
<dbReference type="SMART" id="SM01294">
    <property type="entry name" value="PKS_PP_betabranch"/>
    <property type="match status" value="1"/>
</dbReference>
<evidence type="ECO:0000256" key="1">
    <source>
        <dbReference type="ARBA" id="ARBA00022450"/>
    </source>
</evidence>
<dbReference type="InterPro" id="IPR009081">
    <property type="entry name" value="PP-bd_ACP"/>
</dbReference>
<evidence type="ECO:0000256" key="2">
    <source>
        <dbReference type="ARBA" id="ARBA00022553"/>
    </source>
</evidence>
<dbReference type="InterPro" id="IPR036736">
    <property type="entry name" value="ACP-like_sf"/>
</dbReference>
<evidence type="ECO:0000259" key="3">
    <source>
        <dbReference type="PROSITE" id="PS50075"/>
    </source>
</evidence>
<dbReference type="AlphaFoldDB" id="A0A6M0RRR0"/>
<name>A0A6M0RRR0_9CYAN</name>
<organism evidence="4 5">
    <name type="scientific">Adonisia turfae CCMR0081</name>
    <dbReference type="NCBI Taxonomy" id="2292702"/>
    <lineage>
        <taxon>Bacteria</taxon>
        <taxon>Bacillati</taxon>
        <taxon>Cyanobacteriota</taxon>
        <taxon>Adonisia</taxon>
        <taxon>Adonisia turfae</taxon>
    </lineage>
</organism>
<dbReference type="GO" id="GO:0031177">
    <property type="term" value="F:phosphopantetheine binding"/>
    <property type="evidence" value="ECO:0007669"/>
    <property type="project" value="InterPro"/>
</dbReference>
<proteinExistence type="predicted"/>
<dbReference type="InterPro" id="IPR020806">
    <property type="entry name" value="PKS_PP-bd"/>
</dbReference>
<keyword evidence="1" id="KW-0596">Phosphopantetheine</keyword>
<comment type="caution">
    <text evidence="4">The sequence shown here is derived from an EMBL/GenBank/DDBJ whole genome shotgun (WGS) entry which is preliminary data.</text>
</comment>
<evidence type="ECO:0000313" key="5">
    <source>
        <dbReference type="Proteomes" id="UP000481033"/>
    </source>
</evidence>
<dbReference type="PROSITE" id="PS50075">
    <property type="entry name" value="CARRIER"/>
    <property type="match status" value="1"/>
</dbReference>
<dbReference type="Pfam" id="PF00550">
    <property type="entry name" value="PP-binding"/>
    <property type="match status" value="1"/>
</dbReference>